<dbReference type="AlphaFoldDB" id="A0A9W8G4S3"/>
<proteinExistence type="inferred from homology"/>
<evidence type="ECO:0000256" key="3">
    <source>
        <dbReference type="ARBA" id="ARBA00022786"/>
    </source>
</evidence>
<dbReference type="InterPro" id="IPR018200">
    <property type="entry name" value="USP_CS"/>
</dbReference>
<dbReference type="EMBL" id="JANBTW010000016">
    <property type="protein sequence ID" value="KAJ2678977.1"/>
    <property type="molecule type" value="Genomic_DNA"/>
</dbReference>
<dbReference type="GO" id="GO:0004843">
    <property type="term" value="F:cysteine-type deubiquitinase activity"/>
    <property type="evidence" value="ECO:0007669"/>
    <property type="project" value="UniProtKB-UniRule"/>
</dbReference>
<dbReference type="InterPro" id="IPR001394">
    <property type="entry name" value="Peptidase_C19_UCH"/>
</dbReference>
<keyword evidence="3 6" id="KW-0833">Ubl conjugation pathway</keyword>
<accession>A0A9W8G4S3</accession>
<dbReference type="GO" id="GO:0070628">
    <property type="term" value="F:proteasome binding"/>
    <property type="evidence" value="ECO:0007669"/>
    <property type="project" value="TreeGrafter"/>
</dbReference>
<dbReference type="PROSITE" id="PS00972">
    <property type="entry name" value="USP_1"/>
    <property type="match status" value="1"/>
</dbReference>
<comment type="caution">
    <text evidence="8">The sequence shown here is derived from an EMBL/GenBank/DDBJ whole genome shotgun (WGS) entry which is preliminary data.</text>
</comment>
<dbReference type="InterPro" id="IPR044635">
    <property type="entry name" value="UBP14-like"/>
</dbReference>
<dbReference type="EC" id="3.4.19.12" evidence="6"/>
<dbReference type="SUPFAM" id="SSF54001">
    <property type="entry name" value="Cysteine proteinases"/>
    <property type="match status" value="1"/>
</dbReference>
<comment type="catalytic activity">
    <reaction evidence="1 6">
        <text>Thiol-dependent hydrolysis of ester, thioester, amide, peptide and isopeptide bonds formed by the C-terminal Gly of ubiquitin (a 76-residue protein attached to proteins as an intracellular targeting signal).</text>
        <dbReference type="EC" id="3.4.19.12"/>
    </reaction>
</comment>
<dbReference type="GO" id="GO:0043161">
    <property type="term" value="P:proteasome-mediated ubiquitin-dependent protein catabolic process"/>
    <property type="evidence" value="ECO:0007669"/>
    <property type="project" value="InterPro"/>
</dbReference>
<reference evidence="8" key="1">
    <citation type="submission" date="2022-07" db="EMBL/GenBank/DDBJ databases">
        <title>Phylogenomic reconstructions and comparative analyses of Kickxellomycotina fungi.</title>
        <authorList>
            <person name="Reynolds N.K."/>
            <person name="Stajich J.E."/>
            <person name="Barry K."/>
            <person name="Grigoriev I.V."/>
            <person name="Crous P."/>
            <person name="Smith M.E."/>
        </authorList>
    </citation>
    <scope>NUCLEOTIDE SEQUENCE</scope>
    <source>
        <strain evidence="8">NRRL 3115</strain>
    </source>
</reference>
<evidence type="ECO:0000256" key="5">
    <source>
        <dbReference type="ARBA" id="ARBA00022807"/>
    </source>
</evidence>
<dbReference type="PANTHER" id="PTHR43982">
    <property type="entry name" value="UBIQUITIN CARBOXYL-TERMINAL HYDROLASE"/>
    <property type="match status" value="1"/>
</dbReference>
<dbReference type="GO" id="GO:0061136">
    <property type="term" value="P:regulation of proteasomal protein catabolic process"/>
    <property type="evidence" value="ECO:0007669"/>
    <property type="project" value="TreeGrafter"/>
</dbReference>
<dbReference type="GO" id="GO:0016579">
    <property type="term" value="P:protein deubiquitination"/>
    <property type="evidence" value="ECO:0007669"/>
    <property type="project" value="InterPro"/>
</dbReference>
<dbReference type="Gene3D" id="3.90.70.10">
    <property type="entry name" value="Cysteine proteinases"/>
    <property type="match status" value="1"/>
</dbReference>
<gene>
    <name evidence="8" type="primary">UBP2</name>
    <name evidence="8" type="ORF">GGI25_001966</name>
</gene>
<dbReference type="Proteomes" id="UP001151518">
    <property type="component" value="Unassembled WGS sequence"/>
</dbReference>
<evidence type="ECO:0000256" key="2">
    <source>
        <dbReference type="ARBA" id="ARBA00022670"/>
    </source>
</evidence>
<dbReference type="PANTHER" id="PTHR43982:SF6">
    <property type="entry name" value="UBIQUITIN CARBOXYL-TERMINAL HYDROLASE 2-RELATED"/>
    <property type="match status" value="1"/>
</dbReference>
<dbReference type="PROSITE" id="PS00973">
    <property type="entry name" value="USP_2"/>
    <property type="match status" value="1"/>
</dbReference>
<dbReference type="PROSITE" id="PS50235">
    <property type="entry name" value="USP_3"/>
    <property type="match status" value="1"/>
</dbReference>
<evidence type="ECO:0000313" key="8">
    <source>
        <dbReference type="EMBL" id="KAJ2678977.1"/>
    </source>
</evidence>
<protein>
    <recommendedName>
        <fullName evidence="6">Ubiquitin carboxyl-terminal hydrolase</fullName>
        <ecNumber evidence="6">3.4.19.12</ecNumber>
    </recommendedName>
</protein>
<dbReference type="OrthoDB" id="2420415at2759"/>
<keyword evidence="2 6" id="KW-0645">Protease</keyword>
<name>A0A9W8G4S3_9FUNG</name>
<dbReference type="Pfam" id="PF00443">
    <property type="entry name" value="UCH"/>
    <property type="match status" value="1"/>
</dbReference>
<organism evidence="8 9">
    <name type="scientific">Coemansia spiralis</name>
    <dbReference type="NCBI Taxonomy" id="417178"/>
    <lineage>
        <taxon>Eukaryota</taxon>
        <taxon>Fungi</taxon>
        <taxon>Fungi incertae sedis</taxon>
        <taxon>Zoopagomycota</taxon>
        <taxon>Kickxellomycotina</taxon>
        <taxon>Kickxellomycetes</taxon>
        <taxon>Kickxellales</taxon>
        <taxon>Kickxellaceae</taxon>
        <taxon>Coemansia</taxon>
    </lineage>
</organism>
<dbReference type="InterPro" id="IPR038765">
    <property type="entry name" value="Papain-like_cys_pep_sf"/>
</dbReference>
<evidence type="ECO:0000259" key="7">
    <source>
        <dbReference type="PROSITE" id="PS50235"/>
    </source>
</evidence>
<feature type="domain" description="USP" evidence="7">
    <location>
        <begin position="375"/>
        <end position="807"/>
    </location>
</feature>
<evidence type="ECO:0000313" key="9">
    <source>
        <dbReference type="Proteomes" id="UP001151518"/>
    </source>
</evidence>
<evidence type="ECO:0000256" key="4">
    <source>
        <dbReference type="ARBA" id="ARBA00022801"/>
    </source>
</evidence>
<dbReference type="InterPro" id="IPR028889">
    <property type="entry name" value="USP"/>
</dbReference>
<sequence>MGTDAIPGVLAAFCAATQLAEWLPGDLPTHRHTWVRPTSAQQQEWFAVCRDCLSRLTITAGTQECVDAIGHHLHTTLEHTGRGHTACCRCAHAYDFRLHSPAIQPTLVRALERARAIDHHPAQSTRDLIATVATLLRLVRNARSGDSRPVKTTSPRPRQLLRFDPACTQIFEALGFELRDSAYHPPPDSPTLARAQDELDVWAARAQRKLPDPSVCSFEAADVGALLGTYERRAGASLVAGPAGAYRRLGVPLDAADHLVMWAYRMMASEGVARFDELVSISEARASEELVELVAEERRGGMVTDGETRAALSALFGDPNVDIHKVDDDTICEMARVAHAPKHLRTLAKAKRSDKLLKYADHLHSTPDPWARLPVGLNNTGNTCYLNSILQLLYSITPIRSAIMCLGDAQTWNEQLALGRHDGAQPITKADIEGALRFVELLKELFATLTERRVDAWAPAPDHQLKHYAAVTPSRELAAMLLQADAKAQQQDVDECMAKCVALLVHALPPGPDGSWIHRLLAGRQELVTTGSPATEDFVTLSVNIPQDTADINECLDMFFAPSVVPSAQGEVRREVRIGTAPPVLCVQIQRVQFDTATLKPYKVNAHLRLRRQISLAPYMQFDRTERRELTAKLAAVNQHLEALKTPQIDNDGTVVVALDQARALVDGVQAWAGTASELLAGLDTNPLAEAARLSRELGEMREGLCDAQMRWEEEARGLRAELDSAYENIEEPSYTLHAVFIHSGSSPEYGHYWVYIRDYNGETQEVRWLMFNDSEVSVVPEDAIFKDRPTAGEESSNPYYLVYVRSAELESTVGLGL</sequence>
<keyword evidence="5 6" id="KW-0788">Thiol protease</keyword>
<comment type="similarity">
    <text evidence="6">Belongs to the peptidase C19 family.</text>
</comment>
<keyword evidence="4 6" id="KW-0378">Hydrolase</keyword>
<evidence type="ECO:0000256" key="6">
    <source>
        <dbReference type="RuleBase" id="RU366025"/>
    </source>
</evidence>
<evidence type="ECO:0000256" key="1">
    <source>
        <dbReference type="ARBA" id="ARBA00000707"/>
    </source>
</evidence>